<comment type="catalytic activity">
    <reaction evidence="2">
        <text>a 3'-end 2',3'-cyclophospho-ribonucleotide-RNA + H2O = a 3'-end 2'-phospho-ribonucleotide-RNA + H(+)</text>
        <dbReference type="Rhea" id="RHEA:11828"/>
        <dbReference type="Rhea" id="RHEA-COMP:10464"/>
        <dbReference type="Rhea" id="RHEA-COMP:17353"/>
        <dbReference type="ChEBI" id="CHEBI:15377"/>
        <dbReference type="ChEBI" id="CHEBI:15378"/>
        <dbReference type="ChEBI" id="CHEBI:83064"/>
        <dbReference type="ChEBI" id="CHEBI:173113"/>
        <dbReference type="EC" id="3.1.4.58"/>
    </reaction>
</comment>
<feature type="domain" description="A-kinase anchor protein 7-like phosphoesterase" evidence="3">
    <location>
        <begin position="4"/>
        <end position="184"/>
    </location>
</feature>
<dbReference type="OrthoDB" id="44091at2157"/>
<dbReference type="InterPro" id="IPR009097">
    <property type="entry name" value="Cyclic_Pdiesterase"/>
</dbReference>
<feature type="active site" description="Proton acceptor" evidence="2">
    <location>
        <position position="127"/>
    </location>
</feature>
<sequence length="184" mass="21364">MRAFLAIELNDYVVDKLVKTQQKLDNPDFGKIKMVEKQNMHLTVKFFGDIDNTKLNQITHCINDTKDDFKPYTGKVVGIGAFANFHNPRVIWTTLKDKEDMTTKLLKNFDMEFSNLGFKKEKSYKPHITLGRVKNIKDKKMLYEALESVKREYYGKVDVNKLVLKSSTLTPSGPIYETVEEFKL</sequence>
<feature type="short sequence motif" description="HXTX 1" evidence="2">
    <location>
        <begin position="41"/>
        <end position="44"/>
    </location>
</feature>
<name>A0A2A2HCY2_9EURY</name>
<evidence type="ECO:0000259" key="3">
    <source>
        <dbReference type="Pfam" id="PF10469"/>
    </source>
</evidence>
<reference evidence="4 6" key="2">
    <citation type="journal article" date="2017" name="BMC Genomics">
        <title>Genomic analysis of methanogenic archaea reveals a shift towards energy conservation.</title>
        <authorList>
            <person name="Gilmore S.P."/>
            <person name="Henske J.K."/>
            <person name="Sexton J.A."/>
            <person name="Solomon K.V."/>
            <person name="Seppala S."/>
            <person name="Yoo J.I."/>
            <person name="Huyett L.M."/>
            <person name="Pressman A."/>
            <person name="Cogan J.Z."/>
            <person name="Kivenson V."/>
            <person name="Peng X."/>
            <person name="Tan Y."/>
            <person name="Valentine D.L."/>
            <person name="O'Malley M.A."/>
        </authorList>
    </citation>
    <scope>NUCLEOTIDE SEQUENCE [LARGE SCALE GENOMIC DNA]</scope>
    <source>
        <strain evidence="4 6">1R-7</strain>
    </source>
</reference>
<dbReference type="Gene3D" id="3.90.1140.10">
    <property type="entry name" value="Cyclic phosphodiesterase"/>
    <property type="match status" value="1"/>
</dbReference>
<dbReference type="AlphaFoldDB" id="A0A2A2HCY2"/>
<dbReference type="SUPFAM" id="SSF55144">
    <property type="entry name" value="LigT-like"/>
    <property type="match status" value="1"/>
</dbReference>
<accession>A0A2A2HCY2</accession>
<feature type="short sequence motif" description="HXTX 2" evidence="2">
    <location>
        <begin position="127"/>
        <end position="130"/>
    </location>
</feature>
<evidence type="ECO:0000313" key="4">
    <source>
        <dbReference type="EMBL" id="PAV07371.1"/>
    </source>
</evidence>
<dbReference type="Proteomes" id="UP000246004">
    <property type="component" value="Unassembled WGS sequence"/>
</dbReference>
<dbReference type="PANTHER" id="PTHR35561">
    <property type="entry name" value="RNA 2',3'-CYCLIC PHOSPHODIESTERASE"/>
    <property type="match status" value="1"/>
</dbReference>
<dbReference type="EMBL" id="LWMS01000042">
    <property type="protein sequence ID" value="PWL07952.1"/>
    <property type="molecule type" value="Genomic_DNA"/>
</dbReference>
<dbReference type="InterPro" id="IPR004175">
    <property type="entry name" value="RNA_CPDase"/>
</dbReference>
<dbReference type="RefSeq" id="WP_095608742.1">
    <property type="nucleotide sequence ID" value="NZ_LMVN01000019.1"/>
</dbReference>
<dbReference type="HAMAP" id="MF_01940">
    <property type="entry name" value="RNA_CPDase"/>
    <property type="match status" value="1"/>
</dbReference>
<keyword evidence="6" id="KW-1185">Reference proteome</keyword>
<dbReference type="GO" id="GO:0004113">
    <property type="term" value="F:2',3'-cyclic-nucleotide 3'-phosphodiesterase activity"/>
    <property type="evidence" value="ECO:0007669"/>
    <property type="project" value="InterPro"/>
</dbReference>
<dbReference type="Pfam" id="PF10469">
    <property type="entry name" value="AKAP7_NLS"/>
    <property type="match status" value="1"/>
</dbReference>
<comment type="caution">
    <text evidence="4">The sequence shown here is derived from an EMBL/GenBank/DDBJ whole genome shotgun (WGS) entry which is preliminary data.</text>
</comment>
<gene>
    <name evidence="4" type="ORF">ASJ82_00580</name>
    <name evidence="5" type="ORF">MSCUN_11950</name>
</gene>
<dbReference type="EMBL" id="LMVN01000019">
    <property type="protein sequence ID" value="PAV07371.1"/>
    <property type="molecule type" value="Genomic_DNA"/>
</dbReference>
<evidence type="ECO:0000313" key="5">
    <source>
        <dbReference type="EMBL" id="PWL07952.1"/>
    </source>
</evidence>
<reference evidence="5 7" key="1">
    <citation type="submission" date="2016-04" db="EMBL/GenBank/DDBJ databases">
        <title>Genome sequence of Methanosphaera cuniculi DSM 4103.</title>
        <authorList>
            <person name="Poehlein A."/>
            <person name="Seedorf H."/>
            <person name="Daniel R."/>
        </authorList>
    </citation>
    <scope>NUCLEOTIDE SEQUENCE [LARGE SCALE GENOMIC DNA]</scope>
    <source>
        <strain evidence="5 7">DSM 4103</strain>
    </source>
</reference>
<comment type="function">
    <text evidence="2">Hydrolyzes RNA 2',3'-cyclic phosphodiester to an RNA 2'-phosphomonoester.</text>
</comment>
<dbReference type="GO" id="GO:0016874">
    <property type="term" value="F:ligase activity"/>
    <property type="evidence" value="ECO:0007669"/>
    <property type="project" value="UniProtKB-KW"/>
</dbReference>
<dbReference type="Proteomes" id="UP000217528">
    <property type="component" value="Unassembled WGS sequence"/>
</dbReference>
<feature type="active site" description="Proton donor" evidence="2">
    <location>
        <position position="41"/>
    </location>
</feature>
<keyword evidence="5" id="KW-0436">Ligase</keyword>
<evidence type="ECO:0000313" key="6">
    <source>
        <dbReference type="Proteomes" id="UP000217528"/>
    </source>
</evidence>
<dbReference type="InterPro" id="IPR019510">
    <property type="entry name" value="AKAP7-like_phosphoesterase"/>
</dbReference>
<dbReference type="NCBIfam" id="TIGR02258">
    <property type="entry name" value="2_5_ligase"/>
    <property type="match status" value="1"/>
</dbReference>
<evidence type="ECO:0000313" key="7">
    <source>
        <dbReference type="Proteomes" id="UP000246004"/>
    </source>
</evidence>
<evidence type="ECO:0000256" key="2">
    <source>
        <dbReference type="HAMAP-Rule" id="MF_01940"/>
    </source>
</evidence>
<protein>
    <recommendedName>
        <fullName evidence="2">RNA 2',3'-cyclic phosphodiesterase</fullName>
        <shortName evidence="2">RNA 2',3'-CPDase</shortName>
        <ecNumber evidence="2">3.1.4.58</ecNumber>
    </recommendedName>
</protein>
<dbReference type="EC" id="3.1.4.58" evidence="2"/>
<comment type="similarity">
    <text evidence="2">Belongs to the 2H phosphoesterase superfamily. ThpR family.</text>
</comment>
<evidence type="ECO:0000256" key="1">
    <source>
        <dbReference type="ARBA" id="ARBA00022801"/>
    </source>
</evidence>
<keyword evidence="1 2" id="KW-0378">Hydrolase</keyword>
<organism evidence="4 6">
    <name type="scientific">Methanosphaera cuniculi</name>
    <dbReference type="NCBI Taxonomy" id="1077256"/>
    <lineage>
        <taxon>Archaea</taxon>
        <taxon>Methanobacteriati</taxon>
        <taxon>Methanobacteriota</taxon>
        <taxon>Methanomada group</taxon>
        <taxon>Methanobacteria</taxon>
        <taxon>Methanobacteriales</taxon>
        <taxon>Methanobacteriaceae</taxon>
        <taxon>Methanosphaera</taxon>
    </lineage>
</organism>
<dbReference type="PANTHER" id="PTHR35561:SF1">
    <property type="entry name" value="RNA 2',3'-CYCLIC PHOSPHODIESTERASE"/>
    <property type="match status" value="1"/>
</dbReference>
<proteinExistence type="inferred from homology"/>
<dbReference type="GO" id="GO:0008664">
    <property type="term" value="F:RNA 2',3'-cyclic 3'-phosphodiesterase activity"/>
    <property type="evidence" value="ECO:0007669"/>
    <property type="project" value="UniProtKB-EC"/>
</dbReference>